<dbReference type="Proteomes" id="UP000054820">
    <property type="component" value="Unassembled WGS sequence"/>
</dbReference>
<dbReference type="Proteomes" id="UP000255110">
    <property type="component" value="Unassembled WGS sequence"/>
</dbReference>
<evidence type="ECO:0000313" key="3">
    <source>
        <dbReference type="Proteomes" id="UP000054820"/>
    </source>
</evidence>
<dbReference type="InterPro" id="IPR056470">
    <property type="entry name" value="BesD/HalB-like"/>
</dbReference>
<dbReference type="AlphaFoldDB" id="A0A378LCN4"/>
<reference evidence="1 3" key="1">
    <citation type="submission" date="2015-11" db="EMBL/GenBank/DDBJ databases">
        <title>Genomic analysis of 38 Legionella species identifies large and diverse effector repertoires.</title>
        <authorList>
            <person name="Burstein D."/>
            <person name="Amaro F."/>
            <person name="Zusman T."/>
            <person name="Lifshitz Z."/>
            <person name="Cohen O."/>
            <person name="Gilbert J.A."/>
            <person name="Pupko T."/>
            <person name="Shuman H.A."/>
            <person name="Segal G."/>
        </authorList>
    </citation>
    <scope>NUCLEOTIDE SEQUENCE [LARGE SCALE GENOMIC DNA]</scope>
    <source>
        <strain evidence="1 3">SC-18-C9</strain>
    </source>
</reference>
<dbReference type="EMBL" id="LNYZ01000012">
    <property type="protein sequence ID" value="KTD77808.1"/>
    <property type="molecule type" value="Genomic_DNA"/>
</dbReference>
<organism evidence="2 4">
    <name type="scientific">Legionella steigerwaltii</name>
    <dbReference type="NCBI Taxonomy" id="460"/>
    <lineage>
        <taxon>Bacteria</taxon>
        <taxon>Pseudomonadati</taxon>
        <taxon>Pseudomonadota</taxon>
        <taxon>Gammaproteobacteria</taxon>
        <taxon>Legionellales</taxon>
        <taxon>Legionellaceae</taxon>
        <taxon>Legionella</taxon>
    </lineage>
</organism>
<dbReference type="RefSeq" id="WP_058477094.1">
    <property type="nucleotide sequence ID" value="NZ_CAAAIO010000029.1"/>
</dbReference>
<protein>
    <submittedName>
        <fullName evidence="2">ArpA protein</fullName>
    </submittedName>
</protein>
<dbReference type="Gene3D" id="2.60.120.620">
    <property type="entry name" value="q2cbj1_9rhob like domain"/>
    <property type="match status" value="1"/>
</dbReference>
<dbReference type="OrthoDB" id="2897833at2"/>
<dbReference type="Pfam" id="PF23169">
    <property type="entry name" value="HalD"/>
    <property type="match status" value="1"/>
</dbReference>
<keyword evidence="3" id="KW-1185">Reference proteome</keyword>
<dbReference type="STRING" id="460.Lstg_1531"/>
<dbReference type="SUPFAM" id="SSF51197">
    <property type="entry name" value="Clavaminate synthase-like"/>
    <property type="match status" value="1"/>
</dbReference>
<name>A0A378LCN4_9GAMM</name>
<sequence>MNSLNETISSHTYSTFTAKQIRNLREQFSRHGMVKIPNIVSEQLKQSIHNEIYGLLEKYAERRDLFLKTTDNTPRYLSVVRSELIEEHSTMIKEVREDYSLLEFLEKITQEKLLTNVKEDEKFVITKQEFSGDTHGWHWGDYSFALIWIVEMPPVDCGGMLQCVPHTSWDKEAPDLHQYFCDNPIYTHSFVPGDVYLLKADTTLHRTLPLRYDATRIMLNMTWASIRDQSNPFLTVDDRWWDNVNAEAAQHVSN</sequence>
<dbReference type="EMBL" id="UGOY01000001">
    <property type="protein sequence ID" value="STY24447.1"/>
    <property type="molecule type" value="Genomic_DNA"/>
</dbReference>
<evidence type="ECO:0000313" key="4">
    <source>
        <dbReference type="Proteomes" id="UP000255110"/>
    </source>
</evidence>
<gene>
    <name evidence="2" type="primary">arpA</name>
    <name evidence="1" type="ORF">Lstg_1531</name>
    <name evidence="2" type="ORF">NCTC11991_03072</name>
</gene>
<accession>A0A378LCN4</accession>
<proteinExistence type="predicted"/>
<evidence type="ECO:0000313" key="2">
    <source>
        <dbReference type="EMBL" id="STY24447.1"/>
    </source>
</evidence>
<reference evidence="2 4" key="2">
    <citation type="submission" date="2018-06" db="EMBL/GenBank/DDBJ databases">
        <authorList>
            <consortium name="Pathogen Informatics"/>
            <person name="Doyle S."/>
        </authorList>
    </citation>
    <scope>NUCLEOTIDE SEQUENCE [LARGE SCALE GENOMIC DNA]</scope>
    <source>
        <strain evidence="2 4">NCTC11991</strain>
    </source>
</reference>
<evidence type="ECO:0000313" key="1">
    <source>
        <dbReference type="EMBL" id="KTD77808.1"/>
    </source>
</evidence>